<gene>
    <name evidence="2" type="ORF">D9758_009294</name>
</gene>
<feature type="region of interest" description="Disordered" evidence="1">
    <location>
        <begin position="1066"/>
        <end position="1234"/>
    </location>
</feature>
<dbReference type="Proteomes" id="UP000559256">
    <property type="component" value="Unassembled WGS sequence"/>
</dbReference>
<sequence>MEDHRHQPPPRPTSLLQDDDEDDDLFGLGLVDLQLAMPTKEEERVMEGEHYHVGRDENLPPAIRADSPLEGFYDPLVPASLPPMTFASGRAEEEDDSSGRDSDEELASRKIFDLGVETEEEEELDLEVTNTSSTPSLTRSLSRSRHPSMVSFANYHLPMMNAVPSPTSYSPVIPSTLPLTPSVSPLVERFHHSPLTPTFHPSYHSHPHPVTTTVRRYASAGNLIQNASASTSGSRDPDSSQLEIELCYTPDIGVDDPLPSPLPSMWPHTLRRGRGRAASASVVPSATVSTATSGLPAIPYSYTASPITNAANLSVSTPMHTPSSSVDQPNVSEDLTASQRNRNAVYLGHVDALDSEEVRKRLEGLQHQYQDEDEGGLGLGSQVDTRDNFSHTPTRKHKHRSNFGRKATPSSTVSVSVDLGSGPGIGVGLGPGSDPFSPGPVVQESELEKEPEPASHWSPSSSIDHLPDSHSHGQSAKLKEKEKEKDWKNSLPRPSAPPPTPANVIAFFGFEKDKEREKEELGSPSSGKRERDLLSSPGKDEKEKERQKDRDGKEKDPSTPGKKRKSLLSSMSYLHTLSLGMSLSKDRDREKDKEKARRASSSAPASAAASVPTTPLAMPTLAASTTLSVAAPASALAATSSAPATTLATPTTPMAPLPPLAITMTPSMDKEKALPPTPTRTSSALSDVKGERLSVIVSNDGSGSGSGSERLSGSGASSNRGSVGHGDAEAPKIDVTARTDEEGRDEGQASSSSFLPSSPLPTSSFKKGSRASQSSYGAGHVSPTPASDFVATNTDFSVSSAPELLPHSGPSYGVSALGSSSTTLTTMSTSTSGHANASVGFAGSSTSSAATHSPPHSSKPASPTPSTNRTKKRISKIPSIPTIPSSPPISPTQSTYGPAVGSTVTTSSMSAASPTAIHIPPTPASLASISIASSSSTPTLSSNTPLSATSPVDSLAAPTFPTSGSAASSITSLGSIGSLVPSDFYSVSASATHQSHSPRPFPFGSMGSLGSVSSLDPGSTSSSPISPASPKRLKKRQRLASLLARMAGGAAGSSASLASSSSIASPLMQSPLLGNNTIASGSGSTSASAPASGSTPSSASLSSGHGSGSGSPQLGYPSVSVVPAAAESSNTRGKTESKTEEGMKRRYQVVSVIPGGKIEPARYPGSVSGHEKPERSEDDVGVQVTTSWKEKEKSVKRKSKTKSPAHALMRKVSGSGSKRDYESQPSVDAKRDDVKDVDVFVRYVSDVESDADTKGRAKVSKDQKKNKGPTKLMNRADSPVSVSRSMLEFRKEGFEGIGSDDESLQLGGSLGSPDSMSSRAKELDDEAEDDGESETETEKEDASKGHAKPDSRVFLLPSSNAPSTSDLTSQNVSGVTSRASSRASVNASAKAVAADGPSSPVSSPSAQATPTSRRPKSKSPTSATSSPITPSRLPPIPPVPTVPPPLPPALHPLDTHASRPKLLRSESQSSLLTPSSSGHGRTSNHRGSQQIPPLPSSPAAPVSPPPEQQTQVQPQARNRTRSFTASLPSLWKKTPPVENDSVPPTPPPLSTPILRSRPSTDDLQGSTAAPVSAHYPSPVTPSVLPNSGPSSPTKSRFFGSDGEKAAQNEVSSSRGRGIRMTMSGLVSRLASREREKPPSGSLNLVGNSKEPSPTSLNSSSVKGSLGSMLALATSPSLLSSQFKASSEKDLPRASTSSLVRVSPVPSITSVGMVTLPANSPLRASAVRAEEEDEDAWEDQEDYELGIQTPAHSRPGSRSQSRSQHLHPHAASRMHMYNSSTSSTSSGGSGVPTPSSGSLGRRSRLSGGSARGFSVGGHTGNSFTTKGKKRKLVVSGIGKEDETALGAVKTWCESFGQVKHIARRPNGDLHVDFKRASVAETVCRVKAGVYIRGAGSVELSWYR</sequence>
<feature type="compositionally biased region" description="Basic residues" evidence="1">
    <location>
        <begin position="1194"/>
        <end position="1203"/>
    </location>
</feature>
<reference evidence="2 3" key="1">
    <citation type="journal article" date="2020" name="ISME J.">
        <title>Uncovering the hidden diversity of litter-decomposition mechanisms in mushroom-forming fungi.</title>
        <authorList>
            <person name="Floudas D."/>
            <person name="Bentzer J."/>
            <person name="Ahren D."/>
            <person name="Johansson T."/>
            <person name="Persson P."/>
            <person name="Tunlid A."/>
        </authorList>
    </citation>
    <scope>NUCLEOTIDE SEQUENCE [LARGE SCALE GENOMIC DNA]</scope>
    <source>
        <strain evidence="2 3">CBS 291.85</strain>
    </source>
</reference>
<feature type="compositionally biased region" description="Acidic residues" evidence="1">
    <location>
        <begin position="116"/>
        <end position="126"/>
    </location>
</feature>
<feature type="compositionally biased region" description="Low complexity" evidence="1">
    <location>
        <begin position="844"/>
        <end position="867"/>
    </location>
</feature>
<feature type="compositionally biased region" description="Pro residues" evidence="1">
    <location>
        <begin position="1432"/>
        <end position="1450"/>
    </location>
</feature>
<feature type="region of interest" description="Disordered" evidence="1">
    <location>
        <begin position="988"/>
        <end position="1040"/>
    </location>
</feature>
<evidence type="ECO:0000313" key="3">
    <source>
        <dbReference type="Proteomes" id="UP000559256"/>
    </source>
</evidence>
<keyword evidence="3" id="KW-1185">Reference proteome</keyword>
<feature type="compositionally biased region" description="Low complexity" evidence="1">
    <location>
        <begin position="707"/>
        <end position="718"/>
    </location>
</feature>
<organism evidence="2 3">
    <name type="scientific">Tetrapyrgos nigripes</name>
    <dbReference type="NCBI Taxonomy" id="182062"/>
    <lineage>
        <taxon>Eukaryota</taxon>
        <taxon>Fungi</taxon>
        <taxon>Dikarya</taxon>
        <taxon>Basidiomycota</taxon>
        <taxon>Agaricomycotina</taxon>
        <taxon>Agaricomycetes</taxon>
        <taxon>Agaricomycetidae</taxon>
        <taxon>Agaricales</taxon>
        <taxon>Marasmiineae</taxon>
        <taxon>Marasmiaceae</taxon>
        <taxon>Tetrapyrgos</taxon>
    </lineage>
</organism>
<feature type="region of interest" description="Disordered" evidence="1">
    <location>
        <begin position="41"/>
        <end position="142"/>
    </location>
</feature>
<protein>
    <submittedName>
        <fullName evidence="2">Uncharacterized protein</fullName>
    </submittedName>
</protein>
<feature type="compositionally biased region" description="Polar residues" evidence="1">
    <location>
        <begin position="1640"/>
        <end position="1662"/>
    </location>
</feature>
<feature type="compositionally biased region" description="Acidic residues" evidence="1">
    <location>
        <begin position="1729"/>
        <end position="1743"/>
    </location>
</feature>
<feature type="compositionally biased region" description="Polar residues" evidence="1">
    <location>
        <begin position="1583"/>
        <end position="1594"/>
    </location>
</feature>
<evidence type="ECO:0000256" key="1">
    <source>
        <dbReference type="SAM" id="MobiDB-lite"/>
    </source>
</evidence>
<comment type="caution">
    <text evidence="2">The sequence shown here is derived from an EMBL/GenBank/DDBJ whole genome shotgun (WGS) entry which is preliminary data.</text>
</comment>
<feature type="compositionally biased region" description="Low complexity" evidence="1">
    <location>
        <begin position="1117"/>
        <end position="1129"/>
    </location>
</feature>
<feature type="compositionally biased region" description="Low complexity" evidence="1">
    <location>
        <begin position="1778"/>
        <end position="1811"/>
    </location>
</feature>
<feature type="compositionally biased region" description="Low complexity" evidence="1">
    <location>
        <begin position="127"/>
        <end position="141"/>
    </location>
</feature>
<feature type="compositionally biased region" description="Basic and acidic residues" evidence="1">
    <location>
        <begin position="726"/>
        <end position="747"/>
    </location>
</feature>
<feature type="compositionally biased region" description="Basic and acidic residues" evidence="1">
    <location>
        <begin position="1251"/>
        <end position="1265"/>
    </location>
</feature>
<feature type="compositionally biased region" description="Polar residues" evidence="1">
    <location>
        <begin position="1357"/>
        <end position="1371"/>
    </location>
</feature>
<feature type="compositionally biased region" description="Low complexity" evidence="1">
    <location>
        <begin position="930"/>
        <end position="951"/>
    </location>
</feature>
<feature type="region of interest" description="Disordered" evidence="1">
    <location>
        <begin position="930"/>
        <end position="970"/>
    </location>
</feature>
<feature type="compositionally biased region" description="Basic and acidic residues" evidence="1">
    <location>
        <begin position="41"/>
        <end position="58"/>
    </location>
</feature>
<evidence type="ECO:0000313" key="2">
    <source>
        <dbReference type="EMBL" id="KAF5364800.1"/>
    </source>
</evidence>
<feature type="region of interest" description="Disordered" evidence="1">
    <location>
        <begin position="633"/>
        <end position="906"/>
    </location>
</feature>
<feature type="compositionally biased region" description="Basic and acidic residues" evidence="1">
    <location>
        <begin position="1217"/>
        <end position="1234"/>
    </location>
</feature>
<feature type="compositionally biased region" description="Gly residues" evidence="1">
    <location>
        <begin position="421"/>
        <end position="431"/>
    </location>
</feature>
<dbReference type="EMBL" id="JAACJM010000031">
    <property type="protein sequence ID" value="KAF5364800.1"/>
    <property type="molecule type" value="Genomic_DNA"/>
</dbReference>
<feature type="compositionally biased region" description="Low complexity" evidence="1">
    <location>
        <begin position="1465"/>
        <end position="1477"/>
    </location>
</feature>
<feature type="compositionally biased region" description="Polar residues" evidence="1">
    <location>
        <begin position="790"/>
        <end position="800"/>
    </location>
</feature>
<dbReference type="OrthoDB" id="3071736at2759"/>
<feature type="compositionally biased region" description="Basic and acidic residues" evidence="1">
    <location>
        <begin position="1133"/>
        <end position="1144"/>
    </location>
</feature>
<feature type="region of interest" description="Disordered" evidence="1">
    <location>
        <begin position="1"/>
        <end position="23"/>
    </location>
</feature>
<feature type="compositionally biased region" description="Polar residues" evidence="1">
    <location>
        <begin position="567"/>
        <end position="581"/>
    </location>
</feature>
<feature type="compositionally biased region" description="Polar residues" evidence="1">
    <location>
        <begin position="988"/>
        <end position="997"/>
    </location>
</feature>
<name>A0A8H5GHE5_9AGAR</name>
<feature type="region of interest" description="Disordered" evidence="1">
    <location>
        <begin position="367"/>
        <end position="614"/>
    </location>
</feature>
<feature type="compositionally biased region" description="Low complexity" evidence="1">
    <location>
        <begin position="750"/>
        <end position="765"/>
    </location>
</feature>
<accession>A0A8H5GHE5</accession>
<feature type="compositionally biased region" description="Basic residues" evidence="1">
    <location>
        <begin position="393"/>
        <end position="403"/>
    </location>
</feature>
<feature type="compositionally biased region" description="Low complexity" evidence="1">
    <location>
        <begin position="1004"/>
        <end position="1030"/>
    </location>
</feature>
<feature type="compositionally biased region" description="Basic and acidic residues" evidence="1">
    <location>
        <begin position="97"/>
        <end position="112"/>
    </location>
</feature>
<feature type="region of interest" description="Disordered" evidence="1">
    <location>
        <begin position="1248"/>
        <end position="1664"/>
    </location>
</feature>
<feature type="compositionally biased region" description="Polar residues" evidence="1">
    <location>
        <begin position="1478"/>
        <end position="1487"/>
    </location>
</feature>
<feature type="compositionally biased region" description="Pro residues" evidence="1">
    <location>
        <begin position="1492"/>
        <end position="1507"/>
    </location>
</feature>
<feature type="compositionally biased region" description="Basic and acidic residues" evidence="1">
    <location>
        <begin position="584"/>
        <end position="597"/>
    </location>
</feature>
<feature type="compositionally biased region" description="Basic and acidic residues" evidence="1">
    <location>
        <begin position="465"/>
        <end position="488"/>
    </location>
</feature>
<feature type="region of interest" description="Disordered" evidence="1">
    <location>
        <begin position="1680"/>
        <end position="1827"/>
    </location>
</feature>
<feature type="compositionally biased region" description="Low complexity" evidence="1">
    <location>
        <begin position="599"/>
        <end position="610"/>
    </location>
</feature>
<feature type="compositionally biased region" description="Basic and acidic residues" evidence="1">
    <location>
        <begin position="1340"/>
        <end position="1351"/>
    </location>
</feature>
<feature type="compositionally biased region" description="Acidic residues" evidence="1">
    <location>
        <begin position="1323"/>
        <end position="1339"/>
    </location>
</feature>
<feature type="compositionally biased region" description="Low complexity" evidence="1">
    <location>
        <begin position="819"/>
        <end position="832"/>
    </location>
</feature>
<feature type="compositionally biased region" description="Low complexity" evidence="1">
    <location>
        <begin position="633"/>
        <end position="652"/>
    </location>
</feature>
<feature type="compositionally biased region" description="Polar residues" evidence="1">
    <location>
        <begin position="1693"/>
        <end position="1711"/>
    </location>
</feature>
<proteinExistence type="predicted"/>
<feature type="compositionally biased region" description="Low complexity" evidence="1">
    <location>
        <begin position="1079"/>
        <end position="1104"/>
    </location>
</feature>
<feature type="compositionally biased region" description="Low complexity" evidence="1">
    <location>
        <begin position="1372"/>
        <end position="1431"/>
    </location>
</feature>
<feature type="compositionally biased region" description="Basic and acidic residues" evidence="1">
    <location>
        <begin position="510"/>
        <end position="557"/>
    </location>
</feature>